<dbReference type="Proteomes" id="UP000004994">
    <property type="component" value="Chromosome 10"/>
</dbReference>
<dbReference type="InParanoid" id="A0A3Q7IMG1"/>
<proteinExistence type="predicted"/>
<dbReference type="EnsemblPlants" id="Solyc10g084550.2.1">
    <property type="protein sequence ID" value="Solyc10g084550.2.1"/>
    <property type="gene ID" value="Solyc10g084550.2"/>
</dbReference>
<evidence type="ECO:0000313" key="2">
    <source>
        <dbReference type="Proteomes" id="UP000004994"/>
    </source>
</evidence>
<accession>A0A3Q7IMG1</accession>
<dbReference type="AlphaFoldDB" id="A0A3Q7IMG1"/>
<keyword evidence="2" id="KW-1185">Reference proteome</keyword>
<organism evidence="1">
    <name type="scientific">Solanum lycopersicum</name>
    <name type="common">Tomato</name>
    <name type="synonym">Lycopersicon esculentum</name>
    <dbReference type="NCBI Taxonomy" id="4081"/>
    <lineage>
        <taxon>Eukaryota</taxon>
        <taxon>Viridiplantae</taxon>
        <taxon>Streptophyta</taxon>
        <taxon>Embryophyta</taxon>
        <taxon>Tracheophyta</taxon>
        <taxon>Spermatophyta</taxon>
        <taxon>Magnoliopsida</taxon>
        <taxon>eudicotyledons</taxon>
        <taxon>Gunneridae</taxon>
        <taxon>Pentapetalae</taxon>
        <taxon>asterids</taxon>
        <taxon>lamiids</taxon>
        <taxon>Solanales</taxon>
        <taxon>Solanaceae</taxon>
        <taxon>Solanoideae</taxon>
        <taxon>Solaneae</taxon>
        <taxon>Solanum</taxon>
        <taxon>Solanum subgen. Lycopersicon</taxon>
    </lineage>
</organism>
<protein>
    <submittedName>
        <fullName evidence="1">Uncharacterized protein</fullName>
    </submittedName>
</protein>
<sequence>MAGIADLWVDYKNFAFRNSNFSVTEFIGVPIPEPCIKWVIILWEECFDVLKSKNSIRRTTNRRYQMVGVRIKKCQLEENDCLQHAFNRHFENEDMVQNNRQKKRQQSLLNWNNVSIRLSAHAHEERGTEIRTSKEYN</sequence>
<name>A0A3Q7IMG1_SOLLC</name>
<reference evidence="1" key="2">
    <citation type="submission" date="2019-01" db="UniProtKB">
        <authorList>
            <consortium name="EnsemblPlants"/>
        </authorList>
    </citation>
    <scope>IDENTIFICATION</scope>
    <source>
        <strain evidence="1">cv. Heinz 1706</strain>
    </source>
</reference>
<reference evidence="1" key="1">
    <citation type="journal article" date="2012" name="Nature">
        <title>The tomato genome sequence provides insights into fleshy fruit evolution.</title>
        <authorList>
            <consortium name="Tomato Genome Consortium"/>
        </authorList>
    </citation>
    <scope>NUCLEOTIDE SEQUENCE [LARGE SCALE GENOMIC DNA]</scope>
    <source>
        <strain evidence="1">cv. Heinz 1706</strain>
    </source>
</reference>
<dbReference type="Gramene" id="Solyc10g084550.2.1">
    <property type="protein sequence ID" value="Solyc10g084550.2.1"/>
    <property type="gene ID" value="Solyc10g084550.2"/>
</dbReference>
<evidence type="ECO:0000313" key="1">
    <source>
        <dbReference type="EnsemblPlants" id="Solyc10g084550.2.1"/>
    </source>
</evidence>